<feature type="transmembrane region" description="Helical" evidence="6">
    <location>
        <begin position="84"/>
        <end position="101"/>
    </location>
</feature>
<feature type="transmembrane region" description="Helical" evidence="6">
    <location>
        <begin position="367"/>
        <end position="390"/>
    </location>
</feature>
<dbReference type="InterPro" id="IPR011701">
    <property type="entry name" value="MFS"/>
</dbReference>
<dbReference type="AlphaFoldDB" id="A0A9Y1BTE3"/>
<gene>
    <name evidence="8" type="ORF">K9W46_05550</name>
</gene>
<evidence type="ECO:0000259" key="7">
    <source>
        <dbReference type="PROSITE" id="PS50850"/>
    </source>
</evidence>
<reference evidence="8" key="1">
    <citation type="journal article" date="2022" name="Nat. Microbiol.">
        <title>Unique mobile elements and scalable gene flow at the prokaryote-eukaryote boundary revealed by circularized Asgard archaea genomes.</title>
        <authorList>
            <person name="Wu F."/>
            <person name="Speth D.R."/>
            <person name="Philosof A."/>
            <person name="Cremiere A."/>
            <person name="Narayanan A."/>
            <person name="Barco R.A."/>
            <person name="Connon S.A."/>
            <person name="Amend J.P."/>
            <person name="Antoshechkin I.A."/>
            <person name="Orphan V.J."/>
        </authorList>
    </citation>
    <scope>NUCLEOTIDE SEQUENCE</scope>
    <source>
        <strain evidence="8">PR6</strain>
    </source>
</reference>
<feature type="transmembrane region" description="Helical" evidence="6">
    <location>
        <begin position="339"/>
        <end position="361"/>
    </location>
</feature>
<dbReference type="InterPro" id="IPR020846">
    <property type="entry name" value="MFS_dom"/>
</dbReference>
<dbReference type="Gene3D" id="1.20.1250.20">
    <property type="entry name" value="MFS general substrate transporter like domains"/>
    <property type="match status" value="2"/>
</dbReference>
<proteinExistence type="predicted"/>
<feature type="transmembrane region" description="Helical" evidence="6">
    <location>
        <begin position="53"/>
        <end position="72"/>
    </location>
</feature>
<dbReference type="Proteomes" id="UP001200513">
    <property type="component" value="Chromosome"/>
</dbReference>
<evidence type="ECO:0000256" key="4">
    <source>
        <dbReference type="ARBA" id="ARBA00022989"/>
    </source>
</evidence>
<sequence length="464" mass="53289">MIKLNSVVETSLNPLRYSNIKTVFIANLILGLINGFYNVILQPYIVQFIKSEKKLGLILTISSMIQSSSLILTAKVSDKRGRRVTYLSSIFLFILAFALFSQSRNLFIVISALLLFSFAFGIREPAKQALTAESSEEKKKTSSFTFVNLAFYSTGLVGPLIIRIFSQKVDLRIYFYLLFGGFVFLYIYQLFFLRESLLIENVKWSLKKDFIQSIISIPIIIKTFFTSFVRLVSIPFYLFRTKILKRRNIDSEFFKEVEKEVELYNSIFKIPRLKYALSFFIFDSFLWGLSISIFNGSTILVYSFTEGDIAEFTFFFNFSTIVVFMIFVSFADKVKNNEILVMSEVSGSLFITLNIIAFFTSPEFRKYAIWIAWIGLGASVAFWVPGIQSIMTGFDKQRRAEAYGTVSGLQSLGWLPTSLIAGLIIEKTSFLIPFLITLTFLPIDIYFAYKFPERKKEKDNSPKP</sequence>
<dbReference type="GO" id="GO:0022857">
    <property type="term" value="F:transmembrane transporter activity"/>
    <property type="evidence" value="ECO:0007669"/>
    <property type="project" value="InterPro"/>
</dbReference>
<evidence type="ECO:0000256" key="3">
    <source>
        <dbReference type="ARBA" id="ARBA00022692"/>
    </source>
</evidence>
<dbReference type="SUPFAM" id="SSF103473">
    <property type="entry name" value="MFS general substrate transporter"/>
    <property type="match status" value="1"/>
</dbReference>
<evidence type="ECO:0000313" key="8">
    <source>
        <dbReference type="EMBL" id="UJG44642.1"/>
    </source>
</evidence>
<dbReference type="PROSITE" id="PS50850">
    <property type="entry name" value="MFS"/>
    <property type="match status" value="1"/>
</dbReference>
<dbReference type="GO" id="GO:0005886">
    <property type="term" value="C:plasma membrane"/>
    <property type="evidence" value="ECO:0007669"/>
    <property type="project" value="UniProtKB-SubCell"/>
</dbReference>
<dbReference type="EMBL" id="CP084167">
    <property type="protein sequence ID" value="UJG44642.1"/>
    <property type="molecule type" value="Genomic_DNA"/>
</dbReference>
<feature type="transmembrane region" description="Helical" evidence="6">
    <location>
        <begin position="275"/>
        <end position="294"/>
    </location>
</feature>
<keyword evidence="4 6" id="KW-1133">Transmembrane helix</keyword>
<dbReference type="Pfam" id="PF07690">
    <property type="entry name" value="MFS_1"/>
    <property type="match status" value="1"/>
</dbReference>
<keyword evidence="2" id="KW-1003">Cell membrane</keyword>
<keyword evidence="3 6" id="KW-0812">Transmembrane</keyword>
<feature type="transmembrane region" description="Helical" evidence="6">
    <location>
        <begin position="174"/>
        <end position="193"/>
    </location>
</feature>
<feature type="transmembrane region" description="Helical" evidence="6">
    <location>
        <begin position="20"/>
        <end position="41"/>
    </location>
</feature>
<protein>
    <submittedName>
        <fullName evidence="8">MFS transporter</fullName>
    </submittedName>
</protein>
<dbReference type="InterPro" id="IPR050189">
    <property type="entry name" value="MFS_Efflux_Transporters"/>
</dbReference>
<dbReference type="PANTHER" id="PTHR43124:SF3">
    <property type="entry name" value="CHLORAMPHENICOL EFFLUX PUMP RV0191"/>
    <property type="match status" value="1"/>
</dbReference>
<feature type="transmembrane region" description="Helical" evidence="6">
    <location>
        <begin position="402"/>
        <end position="424"/>
    </location>
</feature>
<evidence type="ECO:0000256" key="1">
    <source>
        <dbReference type="ARBA" id="ARBA00004651"/>
    </source>
</evidence>
<comment type="subcellular location">
    <subcellularLocation>
        <location evidence="1">Cell membrane</location>
        <topology evidence="1">Multi-pass membrane protein</topology>
    </subcellularLocation>
</comment>
<dbReference type="InterPro" id="IPR036259">
    <property type="entry name" value="MFS_trans_sf"/>
</dbReference>
<name>A0A9Y1BTE3_9ARCH</name>
<feature type="transmembrane region" description="Helical" evidence="6">
    <location>
        <begin position="213"/>
        <end position="239"/>
    </location>
</feature>
<organism evidence="8">
    <name type="scientific">Candidatus Heimdallarchaeum endolithica</name>
    <dbReference type="NCBI Taxonomy" id="2876572"/>
    <lineage>
        <taxon>Archaea</taxon>
        <taxon>Promethearchaeati</taxon>
        <taxon>Candidatus Heimdallarchaeota</taxon>
        <taxon>Candidatus Heimdallarchaeia (ex Rinke et al. 2021) (nom. nud.)</taxon>
        <taxon>Candidatus Heimdallarchaeales</taxon>
        <taxon>Candidatus Heimdallarchaeaceae</taxon>
        <taxon>Candidatus Heimdallarchaeum</taxon>
    </lineage>
</organism>
<feature type="transmembrane region" description="Helical" evidence="6">
    <location>
        <begin position="143"/>
        <end position="162"/>
    </location>
</feature>
<evidence type="ECO:0000256" key="2">
    <source>
        <dbReference type="ARBA" id="ARBA00022475"/>
    </source>
</evidence>
<keyword evidence="5 6" id="KW-0472">Membrane</keyword>
<feature type="domain" description="Major facilitator superfamily (MFS) profile" evidence="7">
    <location>
        <begin position="19"/>
        <end position="456"/>
    </location>
</feature>
<dbReference type="PANTHER" id="PTHR43124">
    <property type="entry name" value="PURINE EFFLUX PUMP PBUE"/>
    <property type="match status" value="1"/>
</dbReference>
<feature type="transmembrane region" description="Helical" evidence="6">
    <location>
        <begin position="314"/>
        <end position="332"/>
    </location>
</feature>
<evidence type="ECO:0000256" key="6">
    <source>
        <dbReference type="SAM" id="Phobius"/>
    </source>
</evidence>
<feature type="transmembrane region" description="Helical" evidence="6">
    <location>
        <begin position="430"/>
        <end position="449"/>
    </location>
</feature>
<feature type="transmembrane region" description="Helical" evidence="6">
    <location>
        <begin position="106"/>
        <end position="123"/>
    </location>
</feature>
<accession>A0A9Y1BTE3</accession>
<evidence type="ECO:0000256" key="5">
    <source>
        <dbReference type="ARBA" id="ARBA00023136"/>
    </source>
</evidence>